<dbReference type="EMBL" id="CAJVPU010001739">
    <property type="protein sequence ID" value="CAG8487448.1"/>
    <property type="molecule type" value="Genomic_DNA"/>
</dbReference>
<protein>
    <submittedName>
        <fullName evidence="1">1296_t:CDS:1</fullName>
    </submittedName>
</protein>
<proteinExistence type="predicted"/>
<reference evidence="1" key="1">
    <citation type="submission" date="2021-06" db="EMBL/GenBank/DDBJ databases">
        <authorList>
            <person name="Kallberg Y."/>
            <person name="Tangrot J."/>
            <person name="Rosling A."/>
        </authorList>
    </citation>
    <scope>NUCLEOTIDE SEQUENCE</scope>
    <source>
        <strain evidence="1">IL203A</strain>
    </source>
</reference>
<comment type="caution">
    <text evidence="1">The sequence shown here is derived from an EMBL/GenBank/DDBJ whole genome shotgun (WGS) entry which is preliminary data.</text>
</comment>
<gene>
    <name evidence="1" type="ORF">DHETER_LOCUS2408</name>
</gene>
<accession>A0ACA9KRA6</accession>
<sequence>MAQKFGGTVTSELIDTPNRVKGALTNYALKASWQAIVSVTKLLKIQMSFYPLLAQLF</sequence>
<evidence type="ECO:0000313" key="1">
    <source>
        <dbReference type="EMBL" id="CAG8487448.1"/>
    </source>
</evidence>
<organism evidence="1 2">
    <name type="scientific">Dentiscutata heterogama</name>
    <dbReference type="NCBI Taxonomy" id="1316150"/>
    <lineage>
        <taxon>Eukaryota</taxon>
        <taxon>Fungi</taxon>
        <taxon>Fungi incertae sedis</taxon>
        <taxon>Mucoromycota</taxon>
        <taxon>Glomeromycotina</taxon>
        <taxon>Glomeromycetes</taxon>
        <taxon>Diversisporales</taxon>
        <taxon>Gigasporaceae</taxon>
        <taxon>Dentiscutata</taxon>
    </lineage>
</organism>
<keyword evidence="2" id="KW-1185">Reference proteome</keyword>
<evidence type="ECO:0000313" key="2">
    <source>
        <dbReference type="Proteomes" id="UP000789702"/>
    </source>
</evidence>
<name>A0ACA9KRA6_9GLOM</name>
<dbReference type="Proteomes" id="UP000789702">
    <property type="component" value="Unassembled WGS sequence"/>
</dbReference>